<dbReference type="SMART" id="SM00448">
    <property type="entry name" value="REC"/>
    <property type="match status" value="1"/>
</dbReference>
<dbReference type="RefSeq" id="WP_091280764.1">
    <property type="nucleotide sequence ID" value="NZ_FAOZ01000017.1"/>
</dbReference>
<dbReference type="InterPro" id="IPR039420">
    <property type="entry name" value="WalR-like"/>
</dbReference>
<keyword evidence="3 8" id="KW-0238">DNA-binding</keyword>
<dbReference type="GO" id="GO:0000160">
    <property type="term" value="P:phosphorelay signal transduction system"/>
    <property type="evidence" value="ECO:0007669"/>
    <property type="project" value="InterPro"/>
</dbReference>
<keyword evidence="4" id="KW-0804">Transcription</keyword>
<evidence type="ECO:0000256" key="2">
    <source>
        <dbReference type="ARBA" id="ARBA00023015"/>
    </source>
</evidence>
<dbReference type="PRINTS" id="PR00038">
    <property type="entry name" value="HTHLUXR"/>
</dbReference>
<accession>A0A0S4QTH7</accession>
<dbReference type="PROSITE" id="PS00622">
    <property type="entry name" value="HTH_LUXR_1"/>
    <property type="match status" value="1"/>
</dbReference>
<dbReference type="GO" id="GO:0006355">
    <property type="term" value="P:regulation of DNA-templated transcription"/>
    <property type="evidence" value="ECO:0007669"/>
    <property type="project" value="InterPro"/>
</dbReference>
<evidence type="ECO:0000256" key="5">
    <source>
        <dbReference type="PROSITE-ProRule" id="PRU00169"/>
    </source>
</evidence>
<evidence type="ECO:0000256" key="3">
    <source>
        <dbReference type="ARBA" id="ARBA00023125"/>
    </source>
</evidence>
<dbReference type="Pfam" id="PF00072">
    <property type="entry name" value="Response_reg"/>
    <property type="match status" value="1"/>
</dbReference>
<evidence type="ECO:0000259" key="6">
    <source>
        <dbReference type="PROSITE" id="PS50043"/>
    </source>
</evidence>
<keyword evidence="9" id="KW-1185">Reference proteome</keyword>
<proteinExistence type="predicted"/>
<evidence type="ECO:0000313" key="8">
    <source>
        <dbReference type="EMBL" id="CUU58140.1"/>
    </source>
</evidence>
<keyword evidence="2" id="KW-0805">Transcription regulation</keyword>
<dbReference type="EMBL" id="FAOZ01000017">
    <property type="protein sequence ID" value="CUU58140.1"/>
    <property type="molecule type" value="Genomic_DNA"/>
</dbReference>
<dbReference type="PANTHER" id="PTHR43214:SF24">
    <property type="entry name" value="TRANSCRIPTIONAL REGULATORY PROTEIN NARL-RELATED"/>
    <property type="match status" value="1"/>
</dbReference>
<dbReference type="SUPFAM" id="SSF46894">
    <property type="entry name" value="C-terminal effector domain of the bipartite response regulators"/>
    <property type="match status" value="1"/>
</dbReference>
<dbReference type="Pfam" id="PF00196">
    <property type="entry name" value="GerE"/>
    <property type="match status" value="1"/>
</dbReference>
<evidence type="ECO:0000256" key="1">
    <source>
        <dbReference type="ARBA" id="ARBA00022553"/>
    </source>
</evidence>
<dbReference type="InterPro" id="IPR011006">
    <property type="entry name" value="CheY-like_superfamily"/>
</dbReference>
<dbReference type="InterPro" id="IPR001789">
    <property type="entry name" value="Sig_transdc_resp-reg_receiver"/>
</dbReference>
<evidence type="ECO:0000259" key="7">
    <source>
        <dbReference type="PROSITE" id="PS50110"/>
    </source>
</evidence>
<evidence type="ECO:0000313" key="9">
    <source>
        <dbReference type="Proteomes" id="UP000198802"/>
    </source>
</evidence>
<sequence>MRVVIAEDNGLLLDTLSTALRQRGVDVVGLAGSLPEVLQAVDRRRPDVVVLDIHLPPTLTDEGIRAAEQIRAAHPGIGLLVLSEHAEAVYAERLLGLQDDTQAIGYLLKARVATLSGLVDALEQVHQGGIVIDPAVVRRLLDRRRRDNPLDRLTPHEQRVLSLVAEGRANRGVAAALGCSVATVEKHLSAITAKLQLRGADDPGHLNLRVLAVLTYLRNTTTEARPGQGQRVPPPTTV</sequence>
<dbReference type="SMART" id="SM00421">
    <property type="entry name" value="HTH_LUXR"/>
    <property type="match status" value="1"/>
</dbReference>
<dbReference type="PROSITE" id="PS50043">
    <property type="entry name" value="HTH_LUXR_2"/>
    <property type="match status" value="1"/>
</dbReference>
<dbReference type="GO" id="GO:0003677">
    <property type="term" value="F:DNA binding"/>
    <property type="evidence" value="ECO:0007669"/>
    <property type="project" value="UniProtKB-KW"/>
</dbReference>
<reference evidence="9" key="1">
    <citation type="submission" date="2015-11" db="EMBL/GenBank/DDBJ databases">
        <authorList>
            <person name="Varghese N."/>
        </authorList>
    </citation>
    <scope>NUCLEOTIDE SEQUENCE [LARGE SCALE GENOMIC DNA]</scope>
    <source>
        <strain evidence="9">DSM 45899</strain>
    </source>
</reference>
<dbReference type="Proteomes" id="UP000198802">
    <property type="component" value="Unassembled WGS sequence"/>
</dbReference>
<dbReference type="InterPro" id="IPR000792">
    <property type="entry name" value="Tscrpt_reg_LuxR_C"/>
</dbReference>
<feature type="domain" description="HTH luxR-type" evidence="6">
    <location>
        <begin position="146"/>
        <end position="211"/>
    </location>
</feature>
<keyword evidence="1 5" id="KW-0597">Phosphoprotein</keyword>
<evidence type="ECO:0000256" key="4">
    <source>
        <dbReference type="ARBA" id="ARBA00023163"/>
    </source>
</evidence>
<organism evidence="8 9">
    <name type="scientific">Parafrankia irregularis</name>
    <dbReference type="NCBI Taxonomy" id="795642"/>
    <lineage>
        <taxon>Bacteria</taxon>
        <taxon>Bacillati</taxon>
        <taxon>Actinomycetota</taxon>
        <taxon>Actinomycetes</taxon>
        <taxon>Frankiales</taxon>
        <taxon>Frankiaceae</taxon>
        <taxon>Parafrankia</taxon>
    </lineage>
</organism>
<dbReference type="PANTHER" id="PTHR43214">
    <property type="entry name" value="TWO-COMPONENT RESPONSE REGULATOR"/>
    <property type="match status" value="1"/>
</dbReference>
<name>A0A0S4QTH7_9ACTN</name>
<dbReference type="AlphaFoldDB" id="A0A0S4QTH7"/>
<dbReference type="Gene3D" id="3.40.50.2300">
    <property type="match status" value="1"/>
</dbReference>
<dbReference type="CDD" id="cd17535">
    <property type="entry name" value="REC_NarL-like"/>
    <property type="match status" value="1"/>
</dbReference>
<protein>
    <submittedName>
        <fullName evidence="8">DNA-binding response regulator, NarL/FixJ family, contains REC and HTH domains</fullName>
    </submittedName>
</protein>
<dbReference type="PROSITE" id="PS50110">
    <property type="entry name" value="RESPONSE_REGULATORY"/>
    <property type="match status" value="1"/>
</dbReference>
<feature type="modified residue" description="4-aspartylphosphate" evidence="5">
    <location>
        <position position="52"/>
    </location>
</feature>
<dbReference type="InterPro" id="IPR016032">
    <property type="entry name" value="Sig_transdc_resp-reg_C-effctor"/>
</dbReference>
<gene>
    <name evidence="8" type="ORF">Ga0074812_11749</name>
</gene>
<feature type="domain" description="Response regulatory" evidence="7">
    <location>
        <begin position="2"/>
        <end position="124"/>
    </location>
</feature>
<dbReference type="InterPro" id="IPR058245">
    <property type="entry name" value="NreC/VraR/RcsB-like_REC"/>
</dbReference>
<dbReference type="SUPFAM" id="SSF52172">
    <property type="entry name" value="CheY-like"/>
    <property type="match status" value="1"/>
</dbReference>